<gene>
    <name evidence="2" type="ORF">BGZ97_010972</name>
</gene>
<name>A0A9P6UMA7_9FUNG</name>
<dbReference type="Pfam" id="PF05729">
    <property type="entry name" value="NACHT"/>
    <property type="match status" value="1"/>
</dbReference>
<organism evidence="2 3">
    <name type="scientific">Linnemannia gamsii</name>
    <dbReference type="NCBI Taxonomy" id="64522"/>
    <lineage>
        <taxon>Eukaryota</taxon>
        <taxon>Fungi</taxon>
        <taxon>Fungi incertae sedis</taxon>
        <taxon>Mucoromycota</taxon>
        <taxon>Mortierellomycotina</taxon>
        <taxon>Mortierellomycetes</taxon>
        <taxon>Mortierellales</taxon>
        <taxon>Mortierellaceae</taxon>
        <taxon>Linnemannia</taxon>
    </lineage>
</organism>
<comment type="caution">
    <text evidence="2">The sequence shown here is derived from an EMBL/GenBank/DDBJ whole genome shotgun (WGS) entry which is preliminary data.</text>
</comment>
<dbReference type="InterPro" id="IPR027417">
    <property type="entry name" value="P-loop_NTPase"/>
</dbReference>
<feature type="domain" description="NACHT" evidence="1">
    <location>
        <begin position="150"/>
        <end position="308"/>
    </location>
</feature>
<proteinExistence type="predicted"/>
<keyword evidence="3" id="KW-1185">Reference proteome</keyword>
<dbReference type="SUPFAM" id="SSF141571">
    <property type="entry name" value="Pentapeptide repeat-like"/>
    <property type="match status" value="1"/>
</dbReference>
<dbReference type="InterPro" id="IPR001646">
    <property type="entry name" value="5peptide_repeat"/>
</dbReference>
<dbReference type="InterPro" id="IPR007111">
    <property type="entry name" value="NACHT_NTPase"/>
</dbReference>
<evidence type="ECO:0000313" key="2">
    <source>
        <dbReference type="EMBL" id="KAG0312666.1"/>
    </source>
</evidence>
<dbReference type="AlphaFoldDB" id="A0A9P6UMA7"/>
<dbReference type="Proteomes" id="UP000823405">
    <property type="component" value="Unassembled WGS sequence"/>
</dbReference>
<reference evidence="2" key="1">
    <citation type="journal article" date="2020" name="Fungal Divers.">
        <title>Resolving the Mortierellaceae phylogeny through synthesis of multi-gene phylogenetics and phylogenomics.</title>
        <authorList>
            <person name="Vandepol N."/>
            <person name="Liber J."/>
            <person name="Desiro A."/>
            <person name="Na H."/>
            <person name="Kennedy M."/>
            <person name="Barry K."/>
            <person name="Grigoriev I.V."/>
            <person name="Miller A.N."/>
            <person name="O'Donnell K."/>
            <person name="Stajich J.E."/>
            <person name="Bonito G."/>
        </authorList>
    </citation>
    <scope>NUCLEOTIDE SEQUENCE</scope>
    <source>
        <strain evidence="2">NVP60</strain>
    </source>
</reference>
<sequence length="648" mass="74445">MDFLAEIYRNDSIRRQEVGVNQRILHILWEVFALPDLAMSNHAQRLLRGLEEEDRAGKQTLFRAVLADPPNPYPLKVRLPAPMSSPLLGRAQAISDLDYKLYRLRVQRLKERENALYIPLNAKPTLQSSDNTLFPLMEKAQEFLLSDQQVLLLLGDSGAGKSTFNLELEHALWKDYKRGDRIPLHVHLPTIRDPTQDLIRERLRKHDFSETQIMEMKENRRITLICDGYDESQLEVNLHTTNNLNKSGQWNAKVVMSCRTQYLGSNYRDYFQPSGDRYDRTARDSFQEATIASFSRAKIQQYIEQYLQRISRQTATPDQPAWEVKDYMDRLTAIPHLMDLVSNPFLLTLALEALPQVAAFEKDFSTIRITRVGLYDGFARQWLENNRKRLLESPLNESEKKEFKQLAEEGFVGHGIRFQKALAEAIFRKQGGQPVVRYNRRTEGGLWKAEFFSLDSQAKLLREASTLTRSNNEFRFIHRSLLEYFYSRSIYDPFDEDGNPDIVSQGSLPDLSTALSQRSIINEPSVLQFLAERVEQEADCPFQRQLRGIVECSKTDNRTEAAQAAANAISILVRAGTPFICADLRGIKIPGADLTGGQFDSADFREADLSDVNLRKAWLRQANFSKCRICVHRGGHDPRLCHGNMDRD</sequence>
<dbReference type="EMBL" id="JAAAIN010000594">
    <property type="protein sequence ID" value="KAG0312666.1"/>
    <property type="molecule type" value="Genomic_DNA"/>
</dbReference>
<accession>A0A9P6UMA7</accession>
<protein>
    <recommendedName>
        <fullName evidence="1">NACHT domain-containing protein</fullName>
    </recommendedName>
</protein>
<evidence type="ECO:0000259" key="1">
    <source>
        <dbReference type="Pfam" id="PF05729"/>
    </source>
</evidence>
<evidence type="ECO:0000313" key="3">
    <source>
        <dbReference type="Proteomes" id="UP000823405"/>
    </source>
</evidence>
<dbReference type="Pfam" id="PF00805">
    <property type="entry name" value="Pentapeptide"/>
    <property type="match status" value="1"/>
</dbReference>
<dbReference type="Gene3D" id="2.160.20.80">
    <property type="entry name" value="E3 ubiquitin-protein ligase SopA"/>
    <property type="match status" value="1"/>
</dbReference>
<dbReference type="Gene3D" id="3.40.50.300">
    <property type="entry name" value="P-loop containing nucleotide triphosphate hydrolases"/>
    <property type="match status" value="1"/>
</dbReference>
<dbReference type="OrthoDB" id="2443807at2759"/>